<keyword evidence="3" id="KW-1134">Transmembrane beta strand</keyword>
<evidence type="ECO:0000256" key="3">
    <source>
        <dbReference type="ARBA" id="ARBA00022452"/>
    </source>
</evidence>
<dbReference type="GO" id="GO:0009279">
    <property type="term" value="C:cell outer membrane"/>
    <property type="evidence" value="ECO:0007669"/>
    <property type="project" value="UniProtKB-SubCell"/>
</dbReference>
<proteinExistence type="inferred from homology"/>
<organism evidence="8">
    <name type="scientific">Ignavibacterium album</name>
    <dbReference type="NCBI Taxonomy" id="591197"/>
    <lineage>
        <taxon>Bacteria</taxon>
        <taxon>Pseudomonadati</taxon>
        <taxon>Ignavibacteriota</taxon>
        <taxon>Ignavibacteria</taxon>
        <taxon>Ignavibacteriales</taxon>
        <taxon>Ignavibacteriaceae</taxon>
        <taxon>Ignavibacterium</taxon>
    </lineage>
</organism>
<keyword evidence="4" id="KW-0812">Transmembrane</keyword>
<evidence type="ECO:0000256" key="2">
    <source>
        <dbReference type="ARBA" id="ARBA00008163"/>
    </source>
</evidence>
<comment type="caution">
    <text evidence="8">The sequence shown here is derived from an EMBL/GenBank/DDBJ whole genome shotgun (WGS) entry which is preliminary data.</text>
</comment>
<accession>A0A7V3E6C2</accession>
<evidence type="ECO:0000256" key="1">
    <source>
        <dbReference type="ARBA" id="ARBA00004571"/>
    </source>
</evidence>
<evidence type="ECO:0000256" key="6">
    <source>
        <dbReference type="ARBA" id="ARBA00023136"/>
    </source>
</evidence>
<evidence type="ECO:0008006" key="9">
    <source>
        <dbReference type="Google" id="ProtNLM"/>
    </source>
</evidence>
<evidence type="ECO:0000313" key="8">
    <source>
        <dbReference type="EMBL" id="HFI90860.1"/>
    </source>
</evidence>
<dbReference type="Gene3D" id="2.40.160.60">
    <property type="entry name" value="Outer membrane protein transport protein (OMPP1/FadL/TodX)"/>
    <property type="match status" value="1"/>
</dbReference>
<gene>
    <name evidence="8" type="ORF">ENS31_04920</name>
</gene>
<dbReference type="AlphaFoldDB" id="A0A7V3E6C2"/>
<keyword evidence="7" id="KW-0998">Cell outer membrane</keyword>
<keyword evidence="5" id="KW-0732">Signal</keyword>
<comment type="similarity">
    <text evidence="2">Belongs to the OmpP1/FadL family.</text>
</comment>
<name>A0A7V3E6C2_9BACT</name>
<protein>
    <recommendedName>
        <fullName evidence="9">Long-chain fatty acid transport protein</fullName>
    </recommendedName>
</protein>
<dbReference type="GO" id="GO:0015483">
    <property type="term" value="F:long-chain fatty acid transporting porin activity"/>
    <property type="evidence" value="ECO:0007669"/>
    <property type="project" value="TreeGrafter"/>
</dbReference>
<dbReference type="InterPro" id="IPR005017">
    <property type="entry name" value="OMPP1/FadL/TodX"/>
</dbReference>
<sequence>MLYRNIQISVLIIFLSTISFSQNYNDALRVSIPGLGASARALGMGNSYISLSDDGSASFFNPAGLGLVKKLEFMGGLDITSFNNSTKFFNQTTQSNSSQTKLDNISLTLPVPTLRGSLVFGLAYNTTKDFVGSLEFSGFNNGSNSKIQSLLDTDIPYDLYLTDDNGNTIINGRLNQSGNMLNSGSLNQWTLTGAIEAYKNLFIGTNISVVSGSFNSDFDYYEDDTQNIYQGETAPGYPSTTDFRTFYLKNLLKWDIEGWNTKLGFLYQLPKLARIGLTIQFPKVYKINEDFNVEGKSEFAGASVTLDPEKYSDKVKYDITTPYEISGGASVNLKGLILSGQATYIDYKEMEFSNGEGISPTYFSDQNKRIKNLMSPVVNYNLGAEYTFSDFGFRVRGGFILQPSAFKNDPSDFDKKFITAGVGFLSDGVIGIDIAYAYGWWKDVGDNYDSNVSRTYQDINYHKVMLTTSYRF</sequence>
<dbReference type="SUPFAM" id="SSF56935">
    <property type="entry name" value="Porins"/>
    <property type="match status" value="1"/>
</dbReference>
<evidence type="ECO:0000256" key="4">
    <source>
        <dbReference type="ARBA" id="ARBA00022692"/>
    </source>
</evidence>
<dbReference type="PANTHER" id="PTHR35093:SF8">
    <property type="entry name" value="OUTER MEMBRANE PROTEIN NMB0088-RELATED"/>
    <property type="match status" value="1"/>
</dbReference>
<evidence type="ECO:0000256" key="7">
    <source>
        <dbReference type="ARBA" id="ARBA00023237"/>
    </source>
</evidence>
<comment type="subcellular location">
    <subcellularLocation>
        <location evidence="1">Cell outer membrane</location>
        <topology evidence="1">Multi-pass membrane protein</topology>
    </subcellularLocation>
</comment>
<dbReference type="PANTHER" id="PTHR35093">
    <property type="entry name" value="OUTER MEMBRANE PROTEIN NMB0088-RELATED"/>
    <property type="match status" value="1"/>
</dbReference>
<dbReference type="EMBL" id="DSUJ01000008">
    <property type="protein sequence ID" value="HFI90860.1"/>
    <property type="molecule type" value="Genomic_DNA"/>
</dbReference>
<keyword evidence="6" id="KW-0472">Membrane</keyword>
<reference evidence="8" key="1">
    <citation type="journal article" date="2020" name="mSystems">
        <title>Genome- and Community-Level Interaction Insights into Carbon Utilization and Element Cycling Functions of Hydrothermarchaeota in Hydrothermal Sediment.</title>
        <authorList>
            <person name="Zhou Z."/>
            <person name="Liu Y."/>
            <person name="Xu W."/>
            <person name="Pan J."/>
            <person name="Luo Z.H."/>
            <person name="Li M."/>
        </authorList>
    </citation>
    <scope>NUCLEOTIDE SEQUENCE [LARGE SCALE GENOMIC DNA]</scope>
    <source>
        <strain evidence="8">SpSt-479</strain>
    </source>
</reference>
<evidence type="ECO:0000256" key="5">
    <source>
        <dbReference type="ARBA" id="ARBA00022729"/>
    </source>
</evidence>